<dbReference type="InterPro" id="IPR036875">
    <property type="entry name" value="Znf_CCHC_sf"/>
</dbReference>
<dbReference type="EMBL" id="BPVZ01000001">
    <property type="protein sequence ID" value="GKU85405.1"/>
    <property type="molecule type" value="Genomic_DNA"/>
</dbReference>
<comment type="caution">
    <text evidence="4">The sequence shown here is derived from an EMBL/GenBank/DDBJ whole genome shotgun (WGS) entry which is preliminary data.</text>
</comment>
<gene>
    <name evidence="4" type="ORF">SLEP1_g84</name>
</gene>
<name>A0AAV5HKC8_9ROSI</name>
<dbReference type="InterPro" id="IPR001878">
    <property type="entry name" value="Znf_CCHC"/>
</dbReference>
<protein>
    <recommendedName>
        <fullName evidence="3">CCHC-type domain-containing protein</fullName>
    </recommendedName>
</protein>
<dbReference type="PROSITE" id="PS50158">
    <property type="entry name" value="ZF_CCHC"/>
    <property type="match status" value="1"/>
</dbReference>
<evidence type="ECO:0000313" key="4">
    <source>
        <dbReference type="EMBL" id="GKU85405.1"/>
    </source>
</evidence>
<organism evidence="4 5">
    <name type="scientific">Rubroshorea leprosula</name>
    <dbReference type="NCBI Taxonomy" id="152421"/>
    <lineage>
        <taxon>Eukaryota</taxon>
        <taxon>Viridiplantae</taxon>
        <taxon>Streptophyta</taxon>
        <taxon>Embryophyta</taxon>
        <taxon>Tracheophyta</taxon>
        <taxon>Spermatophyta</taxon>
        <taxon>Magnoliopsida</taxon>
        <taxon>eudicotyledons</taxon>
        <taxon>Gunneridae</taxon>
        <taxon>Pentapetalae</taxon>
        <taxon>rosids</taxon>
        <taxon>malvids</taxon>
        <taxon>Malvales</taxon>
        <taxon>Dipterocarpaceae</taxon>
        <taxon>Rubroshorea</taxon>
    </lineage>
</organism>
<keyword evidence="5" id="KW-1185">Reference proteome</keyword>
<dbReference type="Gene3D" id="4.10.60.10">
    <property type="entry name" value="Zinc finger, CCHC-type"/>
    <property type="match status" value="1"/>
</dbReference>
<dbReference type="Proteomes" id="UP001054252">
    <property type="component" value="Unassembled WGS sequence"/>
</dbReference>
<evidence type="ECO:0000259" key="3">
    <source>
        <dbReference type="PROSITE" id="PS50158"/>
    </source>
</evidence>
<feature type="compositionally biased region" description="Polar residues" evidence="2">
    <location>
        <begin position="57"/>
        <end position="68"/>
    </location>
</feature>
<proteinExistence type="predicted"/>
<evidence type="ECO:0000313" key="5">
    <source>
        <dbReference type="Proteomes" id="UP001054252"/>
    </source>
</evidence>
<evidence type="ECO:0000256" key="1">
    <source>
        <dbReference type="PROSITE-ProRule" id="PRU00047"/>
    </source>
</evidence>
<keyword evidence="1" id="KW-0479">Metal-binding</keyword>
<feature type="domain" description="CCHC-type" evidence="3">
    <location>
        <begin position="101"/>
        <end position="114"/>
    </location>
</feature>
<dbReference type="GO" id="GO:0008270">
    <property type="term" value="F:zinc ion binding"/>
    <property type="evidence" value="ECO:0007669"/>
    <property type="project" value="UniProtKB-KW"/>
</dbReference>
<dbReference type="GO" id="GO:0003676">
    <property type="term" value="F:nucleic acid binding"/>
    <property type="evidence" value="ECO:0007669"/>
    <property type="project" value="InterPro"/>
</dbReference>
<keyword evidence="1" id="KW-0862">Zinc</keyword>
<accession>A0AAV5HKC8</accession>
<evidence type="ECO:0000256" key="2">
    <source>
        <dbReference type="SAM" id="MobiDB-lite"/>
    </source>
</evidence>
<sequence>MGVRFDDEIQGLWLLNTLPDSWEAFRVSWTNAAPDGAMTMEYAKAGVLNEEVRRINQAASSSTSQSDVLVTEDRGKSKNKGQGGRDKSRSKSRLKYKDLECHHCGKKGHIKKYCFQLKKEMRQGNKKDDDNENRVAVAIDGDLLFAGDENVINFASHETSWVVDFGAAYHVTLRKEFFHFLYFR</sequence>
<dbReference type="SUPFAM" id="SSF57756">
    <property type="entry name" value="Retrovirus zinc finger-like domains"/>
    <property type="match status" value="1"/>
</dbReference>
<dbReference type="AlphaFoldDB" id="A0AAV5HKC8"/>
<feature type="region of interest" description="Disordered" evidence="2">
    <location>
        <begin position="56"/>
        <end position="91"/>
    </location>
</feature>
<keyword evidence="1" id="KW-0863">Zinc-finger</keyword>
<reference evidence="4 5" key="1">
    <citation type="journal article" date="2021" name="Commun. Biol.">
        <title>The genome of Shorea leprosula (Dipterocarpaceae) highlights the ecological relevance of drought in aseasonal tropical rainforests.</title>
        <authorList>
            <person name="Ng K.K.S."/>
            <person name="Kobayashi M.J."/>
            <person name="Fawcett J.A."/>
            <person name="Hatakeyama M."/>
            <person name="Paape T."/>
            <person name="Ng C.H."/>
            <person name="Ang C.C."/>
            <person name="Tnah L.H."/>
            <person name="Lee C.T."/>
            <person name="Nishiyama T."/>
            <person name="Sese J."/>
            <person name="O'Brien M.J."/>
            <person name="Copetti D."/>
            <person name="Mohd Noor M.I."/>
            <person name="Ong R.C."/>
            <person name="Putra M."/>
            <person name="Sireger I.Z."/>
            <person name="Indrioko S."/>
            <person name="Kosugi Y."/>
            <person name="Izuno A."/>
            <person name="Isagi Y."/>
            <person name="Lee S.L."/>
            <person name="Shimizu K.K."/>
        </authorList>
    </citation>
    <scope>NUCLEOTIDE SEQUENCE [LARGE SCALE GENOMIC DNA]</scope>
    <source>
        <strain evidence="4">214</strain>
    </source>
</reference>